<evidence type="ECO:0000256" key="1">
    <source>
        <dbReference type="SAM" id="MobiDB-lite"/>
    </source>
</evidence>
<dbReference type="AlphaFoldDB" id="A0A5B7K7I6"/>
<dbReference type="Proteomes" id="UP000324222">
    <property type="component" value="Unassembled WGS sequence"/>
</dbReference>
<proteinExistence type="predicted"/>
<dbReference type="EMBL" id="VSRR010143704">
    <property type="protein sequence ID" value="MPD04961.1"/>
    <property type="molecule type" value="Genomic_DNA"/>
</dbReference>
<keyword evidence="3" id="KW-1185">Reference proteome</keyword>
<organism evidence="2 3">
    <name type="scientific">Portunus trituberculatus</name>
    <name type="common">Swimming crab</name>
    <name type="synonym">Neptunus trituberculatus</name>
    <dbReference type="NCBI Taxonomy" id="210409"/>
    <lineage>
        <taxon>Eukaryota</taxon>
        <taxon>Metazoa</taxon>
        <taxon>Ecdysozoa</taxon>
        <taxon>Arthropoda</taxon>
        <taxon>Crustacea</taxon>
        <taxon>Multicrustacea</taxon>
        <taxon>Malacostraca</taxon>
        <taxon>Eumalacostraca</taxon>
        <taxon>Eucarida</taxon>
        <taxon>Decapoda</taxon>
        <taxon>Pleocyemata</taxon>
        <taxon>Brachyura</taxon>
        <taxon>Eubrachyura</taxon>
        <taxon>Portunoidea</taxon>
        <taxon>Portunidae</taxon>
        <taxon>Portuninae</taxon>
        <taxon>Portunus</taxon>
    </lineage>
</organism>
<comment type="caution">
    <text evidence="2">The sequence shown here is derived from an EMBL/GenBank/DDBJ whole genome shotgun (WGS) entry which is preliminary data.</text>
</comment>
<evidence type="ECO:0008006" key="4">
    <source>
        <dbReference type="Google" id="ProtNLM"/>
    </source>
</evidence>
<gene>
    <name evidence="2" type="ORF">E2C01_100676</name>
</gene>
<evidence type="ECO:0000313" key="3">
    <source>
        <dbReference type="Proteomes" id="UP000324222"/>
    </source>
</evidence>
<dbReference type="PANTHER" id="PTHR46888:SF1">
    <property type="entry name" value="RIBONUCLEASE H"/>
    <property type="match status" value="1"/>
</dbReference>
<protein>
    <recommendedName>
        <fullName evidence="4">Retrotransposon gag domain-containing protein</fullName>
    </recommendedName>
</protein>
<accession>A0A5B7K7I6</accession>
<feature type="region of interest" description="Disordered" evidence="1">
    <location>
        <begin position="32"/>
        <end position="76"/>
    </location>
</feature>
<sequence length="205" mass="23973">MSKMSTFAELTEQAVKLGLSEEAVAQFALQQQAFQRKERAQEREREREEREDRAKEQEQEREREREERERDEREKEREFELAKLNLTFESGARPTQCPDAGVRGPKLPAYQEGEDIAAYLTRFDRIATLLTIDEESLAVRLGSLLTGKAAELYSTFSTDTISDFPLLKKALLTSFDKTPERYRLDFRNCKIRVGENYHQMNIRLQ</sequence>
<evidence type="ECO:0000313" key="2">
    <source>
        <dbReference type="EMBL" id="MPD04961.1"/>
    </source>
</evidence>
<dbReference type="OrthoDB" id="6380096at2759"/>
<reference evidence="2 3" key="1">
    <citation type="submission" date="2019-05" db="EMBL/GenBank/DDBJ databases">
        <title>Another draft genome of Portunus trituberculatus and its Hox gene families provides insights of decapod evolution.</title>
        <authorList>
            <person name="Jeong J.-H."/>
            <person name="Song I."/>
            <person name="Kim S."/>
            <person name="Choi T."/>
            <person name="Kim D."/>
            <person name="Ryu S."/>
            <person name="Kim W."/>
        </authorList>
    </citation>
    <scope>NUCLEOTIDE SEQUENCE [LARGE SCALE GENOMIC DNA]</scope>
    <source>
        <tissue evidence="2">Muscle</tissue>
    </source>
</reference>
<dbReference type="PANTHER" id="PTHR46888">
    <property type="entry name" value="ZINC KNUCKLE DOMAINCONTAINING PROTEIN-RELATED"/>
    <property type="match status" value="1"/>
</dbReference>
<feature type="compositionally biased region" description="Basic and acidic residues" evidence="1">
    <location>
        <begin position="35"/>
        <end position="76"/>
    </location>
</feature>
<name>A0A5B7K7I6_PORTR</name>